<evidence type="ECO:0000313" key="2">
    <source>
        <dbReference type="Proteomes" id="UP000668403"/>
    </source>
</evidence>
<dbReference type="Proteomes" id="UP000668403">
    <property type="component" value="Unassembled WGS sequence"/>
</dbReference>
<accession>A0A939QAS6</accession>
<dbReference type="Gene3D" id="3.40.50.2000">
    <property type="entry name" value="Glycogen Phosphorylase B"/>
    <property type="match status" value="1"/>
</dbReference>
<proteinExistence type="predicted"/>
<dbReference type="RefSeq" id="WP_208236443.1">
    <property type="nucleotide sequence ID" value="NZ_BAAAQU010000001.1"/>
</dbReference>
<dbReference type="GO" id="GO:0016740">
    <property type="term" value="F:transferase activity"/>
    <property type="evidence" value="ECO:0007669"/>
    <property type="project" value="UniProtKB-KW"/>
</dbReference>
<dbReference type="AlphaFoldDB" id="A0A939QAS6"/>
<organism evidence="1 2">
    <name type="scientific">Leucobacter tardus</name>
    <dbReference type="NCBI Taxonomy" id="501483"/>
    <lineage>
        <taxon>Bacteria</taxon>
        <taxon>Bacillati</taxon>
        <taxon>Actinomycetota</taxon>
        <taxon>Actinomycetes</taxon>
        <taxon>Micrococcales</taxon>
        <taxon>Microbacteriaceae</taxon>
        <taxon>Leucobacter</taxon>
    </lineage>
</organism>
<dbReference type="SUPFAM" id="SSF53756">
    <property type="entry name" value="UDP-Glycosyltransferase/glycogen phosphorylase"/>
    <property type="match status" value="1"/>
</dbReference>
<sequence>MSEPTPALRVMQSLGVPRPTTNPYNKMLDEALGATAGIEHLRFSWPAALLGRYDAFHWHWPEVKLHGSTWWKSAVLTLLTFLLFLRHTFSRRIAVVRTVHNIALPDDTPVRLWILRRIDAHTDYRIVLNTTTPLPEGTPHSLILHGHYRDWYAPYPHADRVRGRLCTFGGIRRYKGMETFIDAYAAAVAHEPMLTLRGGGRPTTPELGQELTARAAHLPGVTLHLDFLSDAELVEIVTSSEITVLAYRFMHNSGSVLAALSLDRPVLVPRNEANDALAAEVGEAWVIRYDGELDGAQLLAARTAAADLTGRPDLSRREWADAGSAHAAAFREAVRVKRSG</sequence>
<evidence type="ECO:0000313" key="1">
    <source>
        <dbReference type="EMBL" id="MBO2988802.1"/>
    </source>
</evidence>
<keyword evidence="2" id="KW-1185">Reference proteome</keyword>
<gene>
    <name evidence="1" type="ORF">J4H85_02150</name>
</gene>
<name>A0A939QAS6_9MICO</name>
<comment type="caution">
    <text evidence="1">The sequence shown here is derived from an EMBL/GenBank/DDBJ whole genome shotgun (WGS) entry which is preliminary data.</text>
</comment>
<dbReference type="EMBL" id="JAGFBF010000001">
    <property type="protein sequence ID" value="MBO2988802.1"/>
    <property type="molecule type" value="Genomic_DNA"/>
</dbReference>
<protein>
    <submittedName>
        <fullName evidence="1">Glycosyl transferase</fullName>
    </submittedName>
</protein>
<keyword evidence="1" id="KW-0808">Transferase</keyword>
<reference evidence="1" key="1">
    <citation type="submission" date="2021-03" db="EMBL/GenBank/DDBJ databases">
        <title>Leucobacter chromiisoli sp. nov., isolated from chromium-containing soil of chemical plant.</title>
        <authorList>
            <person name="Xu Z."/>
        </authorList>
    </citation>
    <scope>NUCLEOTIDE SEQUENCE</scope>
    <source>
        <strain evidence="1">K 70/01</strain>
    </source>
</reference>